<evidence type="ECO:0000313" key="4">
    <source>
        <dbReference type="Proteomes" id="UP001220324"/>
    </source>
</evidence>
<sequence length="329" mass="38269">MPSDIEDQYMKALASISDQKNPNLRAVARAFDLNYDTLVGRYHGRKPRTSNIPINKALNPVQEAALIRYIKQLDELWAPCTLQEIERCANSILARSKKGPVSKMWASRFVRRLPEDFFWIKQKPMDKKRLESEDISYLTTWFEHVGGWIRGISPKNIYNFDETGFQLGQGRAQKVVTQYRYSSEKHTAKDRGQIVTSIECIAADGWVMVPYLIFKGHTHMEDWFRNNPALNQRYNIQVSPTGWTSDLLALEWLYIFHENTKDRVGIDGNRVLFFDGHGSHLTFEFLDFCEKHSIIPISFRPHTSHFAQPLDQKPFFKVKARIPEGKYPI</sequence>
<dbReference type="Pfam" id="PF03184">
    <property type="entry name" value="DDE_1"/>
    <property type="match status" value="1"/>
</dbReference>
<dbReference type="GO" id="GO:0003677">
    <property type="term" value="F:DNA binding"/>
    <property type="evidence" value="ECO:0007669"/>
    <property type="project" value="UniProtKB-KW"/>
</dbReference>
<dbReference type="AlphaFoldDB" id="A0AAD6CKA2"/>
<protein>
    <recommendedName>
        <fullName evidence="2">HTH CENPB-type domain-containing protein</fullName>
    </recommendedName>
</protein>
<name>A0AAD6CKA2_9EURO</name>
<dbReference type="PROSITE" id="PS51253">
    <property type="entry name" value="HTH_CENPB"/>
    <property type="match status" value="1"/>
</dbReference>
<feature type="domain" description="HTH CENPB-type" evidence="2">
    <location>
        <begin position="50"/>
        <end position="119"/>
    </location>
</feature>
<dbReference type="Pfam" id="PF03221">
    <property type="entry name" value="HTH_Tnp_Tc5"/>
    <property type="match status" value="1"/>
</dbReference>
<dbReference type="InterPro" id="IPR004875">
    <property type="entry name" value="DDE_SF_endonuclease_dom"/>
</dbReference>
<dbReference type="EMBL" id="JAQIZZ010000010">
    <property type="protein sequence ID" value="KAJ5522983.1"/>
    <property type="molecule type" value="Genomic_DNA"/>
</dbReference>
<dbReference type="PANTHER" id="PTHR19303:SF74">
    <property type="entry name" value="POGO TRANSPOSABLE ELEMENT WITH KRAB DOMAIN"/>
    <property type="match status" value="1"/>
</dbReference>
<dbReference type="GO" id="GO:0005634">
    <property type="term" value="C:nucleus"/>
    <property type="evidence" value="ECO:0007669"/>
    <property type="project" value="TreeGrafter"/>
</dbReference>
<dbReference type="InterPro" id="IPR006600">
    <property type="entry name" value="HTH_CenpB_DNA-bd_dom"/>
</dbReference>
<accession>A0AAD6CKA2</accession>
<proteinExistence type="predicted"/>
<comment type="caution">
    <text evidence="3">The sequence shown here is derived from an EMBL/GenBank/DDBJ whole genome shotgun (WGS) entry which is preliminary data.</text>
</comment>
<keyword evidence="1" id="KW-0238">DNA-binding</keyword>
<evidence type="ECO:0000313" key="3">
    <source>
        <dbReference type="EMBL" id="KAJ5522983.1"/>
    </source>
</evidence>
<reference evidence="3 4" key="1">
    <citation type="journal article" date="2023" name="IMA Fungus">
        <title>Comparative genomic study of the Penicillium genus elucidates a diverse pangenome and 15 lateral gene transfer events.</title>
        <authorList>
            <person name="Petersen C."/>
            <person name="Sorensen T."/>
            <person name="Nielsen M.R."/>
            <person name="Sondergaard T.E."/>
            <person name="Sorensen J.L."/>
            <person name="Fitzpatrick D.A."/>
            <person name="Frisvad J.C."/>
            <person name="Nielsen K.L."/>
        </authorList>
    </citation>
    <scope>NUCLEOTIDE SEQUENCE [LARGE SCALE GENOMIC DNA]</scope>
    <source>
        <strain evidence="3 4">IBT 35679</strain>
    </source>
</reference>
<gene>
    <name evidence="3" type="ORF">N7494_013169</name>
</gene>
<evidence type="ECO:0000259" key="2">
    <source>
        <dbReference type="PROSITE" id="PS51253"/>
    </source>
</evidence>
<dbReference type="Proteomes" id="UP001220324">
    <property type="component" value="Unassembled WGS sequence"/>
</dbReference>
<evidence type="ECO:0000256" key="1">
    <source>
        <dbReference type="ARBA" id="ARBA00023125"/>
    </source>
</evidence>
<dbReference type="PANTHER" id="PTHR19303">
    <property type="entry name" value="TRANSPOSON"/>
    <property type="match status" value="1"/>
</dbReference>
<keyword evidence="4" id="KW-1185">Reference proteome</keyword>
<organism evidence="3 4">
    <name type="scientific">Penicillium frequentans</name>
    <dbReference type="NCBI Taxonomy" id="3151616"/>
    <lineage>
        <taxon>Eukaryota</taxon>
        <taxon>Fungi</taxon>
        <taxon>Dikarya</taxon>
        <taxon>Ascomycota</taxon>
        <taxon>Pezizomycotina</taxon>
        <taxon>Eurotiomycetes</taxon>
        <taxon>Eurotiomycetidae</taxon>
        <taxon>Eurotiales</taxon>
        <taxon>Aspergillaceae</taxon>
        <taxon>Penicillium</taxon>
    </lineage>
</organism>
<dbReference type="InterPro" id="IPR050863">
    <property type="entry name" value="CenT-Element_Derived"/>
</dbReference>